<name>A0AAN7L9V8_TRANT</name>
<keyword evidence="2" id="KW-1185">Reference proteome</keyword>
<evidence type="ECO:0000313" key="1">
    <source>
        <dbReference type="EMBL" id="KAK4778973.1"/>
    </source>
</evidence>
<comment type="caution">
    <text evidence="1">The sequence shown here is derived from an EMBL/GenBank/DDBJ whole genome shotgun (WGS) entry which is preliminary data.</text>
</comment>
<protein>
    <submittedName>
        <fullName evidence="1">Uncharacterized protein</fullName>
    </submittedName>
</protein>
<dbReference type="Proteomes" id="UP001346149">
    <property type="component" value="Unassembled WGS sequence"/>
</dbReference>
<proteinExistence type="predicted"/>
<organism evidence="1 2">
    <name type="scientific">Trapa natans</name>
    <name type="common">Water chestnut</name>
    <dbReference type="NCBI Taxonomy" id="22666"/>
    <lineage>
        <taxon>Eukaryota</taxon>
        <taxon>Viridiplantae</taxon>
        <taxon>Streptophyta</taxon>
        <taxon>Embryophyta</taxon>
        <taxon>Tracheophyta</taxon>
        <taxon>Spermatophyta</taxon>
        <taxon>Magnoliopsida</taxon>
        <taxon>eudicotyledons</taxon>
        <taxon>Gunneridae</taxon>
        <taxon>Pentapetalae</taxon>
        <taxon>rosids</taxon>
        <taxon>malvids</taxon>
        <taxon>Myrtales</taxon>
        <taxon>Lythraceae</taxon>
        <taxon>Trapa</taxon>
    </lineage>
</organism>
<dbReference type="AlphaFoldDB" id="A0AAN7L9V8"/>
<reference evidence="1 2" key="1">
    <citation type="journal article" date="2023" name="Hortic Res">
        <title>Pangenome of water caltrop reveals structural variations and asymmetric subgenome divergence after allopolyploidization.</title>
        <authorList>
            <person name="Zhang X."/>
            <person name="Chen Y."/>
            <person name="Wang L."/>
            <person name="Yuan Y."/>
            <person name="Fang M."/>
            <person name="Shi L."/>
            <person name="Lu R."/>
            <person name="Comes H.P."/>
            <person name="Ma Y."/>
            <person name="Chen Y."/>
            <person name="Huang G."/>
            <person name="Zhou Y."/>
            <person name="Zheng Z."/>
            <person name="Qiu Y."/>
        </authorList>
    </citation>
    <scope>NUCLEOTIDE SEQUENCE [LARGE SCALE GENOMIC DNA]</scope>
    <source>
        <strain evidence="1">F231</strain>
    </source>
</reference>
<dbReference type="EMBL" id="JAXQNO010000017">
    <property type="protein sequence ID" value="KAK4778973.1"/>
    <property type="molecule type" value="Genomic_DNA"/>
</dbReference>
<sequence>MEDGESTPTDHEVQGHLAAAAKHIMMELKAWRNLTDDTSKAISYLSSCLPSKLMLGECGGVLLIDMEEQIRHSEEVIMKWEL</sequence>
<gene>
    <name evidence="1" type="ORF">SAY86_006501</name>
</gene>
<evidence type="ECO:0000313" key="2">
    <source>
        <dbReference type="Proteomes" id="UP001346149"/>
    </source>
</evidence>
<accession>A0AAN7L9V8</accession>